<name>A0A5M9J4T1_MONFR</name>
<evidence type="ECO:0000313" key="4">
    <source>
        <dbReference type="Proteomes" id="UP000322873"/>
    </source>
</evidence>
<reference evidence="3 4" key="1">
    <citation type="submission" date="2019-06" db="EMBL/GenBank/DDBJ databases">
        <title>Genome Sequence of the Brown Rot Fungal Pathogen Monilinia fructicola.</title>
        <authorList>
            <person name="De Miccolis Angelini R.M."/>
            <person name="Landi L."/>
            <person name="Abate D."/>
            <person name="Pollastro S."/>
            <person name="Romanazzi G."/>
            <person name="Faretra F."/>
        </authorList>
    </citation>
    <scope>NUCLEOTIDE SEQUENCE [LARGE SCALE GENOMIC DNA]</scope>
    <source>
        <strain evidence="3 4">Mfrc123</strain>
    </source>
</reference>
<feature type="region of interest" description="Disordered" evidence="1">
    <location>
        <begin position="147"/>
        <end position="192"/>
    </location>
</feature>
<organism evidence="3 4">
    <name type="scientific">Monilinia fructicola</name>
    <name type="common">Brown rot fungus</name>
    <name type="synonym">Ciboria fructicola</name>
    <dbReference type="NCBI Taxonomy" id="38448"/>
    <lineage>
        <taxon>Eukaryota</taxon>
        <taxon>Fungi</taxon>
        <taxon>Dikarya</taxon>
        <taxon>Ascomycota</taxon>
        <taxon>Pezizomycotina</taxon>
        <taxon>Leotiomycetes</taxon>
        <taxon>Helotiales</taxon>
        <taxon>Sclerotiniaceae</taxon>
        <taxon>Monilinia</taxon>
    </lineage>
</organism>
<proteinExistence type="predicted"/>
<dbReference type="Proteomes" id="UP000322873">
    <property type="component" value="Unassembled WGS sequence"/>
</dbReference>
<feature type="transmembrane region" description="Helical" evidence="2">
    <location>
        <begin position="62"/>
        <end position="89"/>
    </location>
</feature>
<dbReference type="VEuPathDB" id="FungiDB:MFRU_043g00540"/>
<dbReference type="EMBL" id="VICG01000015">
    <property type="protein sequence ID" value="KAA8564264.1"/>
    <property type="molecule type" value="Genomic_DNA"/>
</dbReference>
<keyword evidence="2" id="KW-1133">Transmembrane helix</keyword>
<keyword evidence="2" id="KW-0812">Transmembrane</keyword>
<evidence type="ECO:0000313" key="3">
    <source>
        <dbReference type="EMBL" id="KAA8564264.1"/>
    </source>
</evidence>
<keyword evidence="4" id="KW-1185">Reference proteome</keyword>
<gene>
    <name evidence="3" type="ORF">EYC84_011208</name>
</gene>
<protein>
    <submittedName>
        <fullName evidence="3">Uncharacterized protein</fullName>
    </submittedName>
</protein>
<sequence length="235" mass="24779">MSLSTFQNPIPPQDGKIPEDILRQICEKLPHPNEITKETSEQTEVLREILTQSTSNDSKFEFVWNAVLQSIAIIFAVVFGTFSVLAYLVGETANKKSTEANQLSFLSLCLSNSDPNANSACAGLYQQPSEPLESLASAVFGTQLPTATATPTPTTTAGLNPSTSSSSSSIATSTTTSVWNTPPAGSKGDSGPSLNGAAITGMTVGSVLFVASVVSSIVAFRQKYYKQRSSSLSQV</sequence>
<dbReference type="AlphaFoldDB" id="A0A5M9J4T1"/>
<evidence type="ECO:0000256" key="2">
    <source>
        <dbReference type="SAM" id="Phobius"/>
    </source>
</evidence>
<keyword evidence="2" id="KW-0472">Membrane</keyword>
<accession>A0A5M9J4T1</accession>
<evidence type="ECO:0000256" key="1">
    <source>
        <dbReference type="SAM" id="MobiDB-lite"/>
    </source>
</evidence>
<feature type="compositionally biased region" description="Low complexity" evidence="1">
    <location>
        <begin position="147"/>
        <end position="177"/>
    </location>
</feature>
<feature type="transmembrane region" description="Helical" evidence="2">
    <location>
        <begin position="197"/>
        <end position="220"/>
    </location>
</feature>
<comment type="caution">
    <text evidence="3">The sequence shown here is derived from an EMBL/GenBank/DDBJ whole genome shotgun (WGS) entry which is preliminary data.</text>
</comment>